<proteinExistence type="predicted"/>
<dbReference type="OrthoDB" id="9801841at2"/>
<sequence>MRYEFDGLTDVGRVRANNEDSIRYDGAAGVAVLADGMGGYNAGEVAADMATSIILADLQQCARSPGEAAPPAREALQNAIARANLEIFQSAEREVTHAGMGTTVIAAWFRGPKLWLGHVGDSRCYRWRRHQLVQITRDHSLLQEQLDAGLISPEEAAVADYRNLVTRALGVGPEVEIDIAEHPVEAGDLYLLCSDGLTDMLTDMEIAQMFRAGAELSHLAHKLVAAANARGGRDNISVMLVRARAERPPQGLVAHLR</sequence>
<dbReference type="AlphaFoldDB" id="A0A3N4UI01"/>
<dbReference type="Pfam" id="PF13672">
    <property type="entry name" value="PP2C_2"/>
    <property type="match status" value="1"/>
</dbReference>
<evidence type="ECO:0000259" key="1">
    <source>
        <dbReference type="PROSITE" id="PS51746"/>
    </source>
</evidence>
<comment type="caution">
    <text evidence="2">The sequence shown here is derived from an EMBL/GenBank/DDBJ whole genome shotgun (WGS) entry which is preliminary data.</text>
</comment>
<dbReference type="GO" id="GO:0004722">
    <property type="term" value="F:protein serine/threonine phosphatase activity"/>
    <property type="evidence" value="ECO:0007669"/>
    <property type="project" value="InterPro"/>
</dbReference>
<dbReference type="InterPro" id="IPR036457">
    <property type="entry name" value="PPM-type-like_dom_sf"/>
</dbReference>
<reference evidence="2 3" key="1">
    <citation type="submission" date="2018-11" db="EMBL/GenBank/DDBJ databases">
        <title>Genomic Encyclopedia of Type Strains, Phase IV (KMG-IV): sequencing the most valuable type-strain genomes for metagenomic binning, comparative biology and taxonomic classification.</title>
        <authorList>
            <person name="Goeker M."/>
        </authorList>
    </citation>
    <scope>NUCLEOTIDE SEQUENCE [LARGE SCALE GENOMIC DNA]</scope>
    <source>
        <strain evidence="2 3">DSM 101684</strain>
    </source>
</reference>
<gene>
    <name evidence="2" type="ORF">EDC62_1995</name>
</gene>
<dbReference type="Proteomes" id="UP000272193">
    <property type="component" value="Unassembled WGS sequence"/>
</dbReference>
<dbReference type="SMART" id="SM00332">
    <property type="entry name" value="PP2Cc"/>
    <property type="match status" value="1"/>
</dbReference>
<dbReference type="EMBL" id="RKQL01000004">
    <property type="protein sequence ID" value="RPE66921.1"/>
    <property type="molecule type" value="Genomic_DNA"/>
</dbReference>
<dbReference type="PANTHER" id="PTHR13832">
    <property type="entry name" value="PROTEIN PHOSPHATASE 2C"/>
    <property type="match status" value="1"/>
</dbReference>
<evidence type="ECO:0000313" key="2">
    <source>
        <dbReference type="EMBL" id="RPE66921.1"/>
    </source>
</evidence>
<accession>A0A3N4UI01</accession>
<organism evidence="2 3">
    <name type="scientific">Tibeticola sediminis</name>
    <dbReference type="NCBI Taxonomy" id="1917811"/>
    <lineage>
        <taxon>Bacteria</taxon>
        <taxon>Pseudomonadati</taxon>
        <taxon>Pseudomonadota</taxon>
        <taxon>Betaproteobacteria</taxon>
        <taxon>Burkholderiales</taxon>
        <taxon>Comamonadaceae</taxon>
        <taxon>Tibeticola</taxon>
    </lineage>
</organism>
<protein>
    <submittedName>
        <fullName evidence="2">Protein phosphatase</fullName>
    </submittedName>
</protein>
<name>A0A3N4UI01_9BURK</name>
<feature type="domain" description="PPM-type phosphatase" evidence="1">
    <location>
        <begin position="2"/>
        <end position="243"/>
    </location>
</feature>
<dbReference type="InterPro" id="IPR015655">
    <property type="entry name" value="PP2C"/>
</dbReference>
<dbReference type="NCBIfam" id="NF033484">
    <property type="entry name" value="Stp1_PP2C_phos"/>
    <property type="match status" value="1"/>
</dbReference>
<dbReference type="PROSITE" id="PS51746">
    <property type="entry name" value="PPM_2"/>
    <property type="match status" value="1"/>
</dbReference>
<dbReference type="SUPFAM" id="SSF81606">
    <property type="entry name" value="PP2C-like"/>
    <property type="match status" value="1"/>
</dbReference>
<dbReference type="RefSeq" id="WP_124223185.1">
    <property type="nucleotide sequence ID" value="NZ_RKQL01000004.1"/>
</dbReference>
<evidence type="ECO:0000313" key="3">
    <source>
        <dbReference type="Proteomes" id="UP000272193"/>
    </source>
</evidence>
<dbReference type="SMART" id="SM00331">
    <property type="entry name" value="PP2C_SIG"/>
    <property type="match status" value="1"/>
</dbReference>
<dbReference type="CDD" id="cd00143">
    <property type="entry name" value="PP2Cc"/>
    <property type="match status" value="1"/>
</dbReference>
<keyword evidence="3" id="KW-1185">Reference proteome</keyword>
<dbReference type="Gene3D" id="3.60.40.10">
    <property type="entry name" value="PPM-type phosphatase domain"/>
    <property type="match status" value="1"/>
</dbReference>
<dbReference type="PANTHER" id="PTHR13832:SF827">
    <property type="entry name" value="PROTEIN PHOSPHATASE 1L"/>
    <property type="match status" value="1"/>
</dbReference>
<dbReference type="InterPro" id="IPR001932">
    <property type="entry name" value="PPM-type_phosphatase-like_dom"/>
</dbReference>